<dbReference type="InterPro" id="IPR043502">
    <property type="entry name" value="DNA/RNA_pol_sf"/>
</dbReference>
<dbReference type="InterPro" id="IPR021109">
    <property type="entry name" value="Peptidase_aspartic_dom_sf"/>
</dbReference>
<dbReference type="InterPro" id="IPR001969">
    <property type="entry name" value="Aspartic_peptidase_AS"/>
</dbReference>
<dbReference type="InterPro" id="IPR050951">
    <property type="entry name" value="Retrovirus_Pol_polyprotein"/>
</dbReference>
<dbReference type="OrthoDB" id="2268828at2759"/>
<evidence type="ECO:0000256" key="1">
    <source>
        <dbReference type="ARBA" id="ARBA00022679"/>
    </source>
</evidence>
<dbReference type="GO" id="GO:0004519">
    <property type="term" value="F:endonuclease activity"/>
    <property type="evidence" value="ECO:0007669"/>
    <property type="project" value="UniProtKB-KW"/>
</dbReference>
<evidence type="ECO:0000313" key="9">
    <source>
        <dbReference type="Proteomes" id="UP000603453"/>
    </source>
</evidence>
<accession>A0A8H7UV86</accession>
<dbReference type="CDD" id="cd00303">
    <property type="entry name" value="retropepsin_like"/>
    <property type="match status" value="1"/>
</dbReference>
<feature type="region of interest" description="Disordered" evidence="6">
    <location>
        <begin position="378"/>
        <end position="463"/>
    </location>
</feature>
<evidence type="ECO:0000256" key="2">
    <source>
        <dbReference type="ARBA" id="ARBA00022695"/>
    </source>
</evidence>
<dbReference type="AlphaFoldDB" id="A0A8H7UV86"/>
<evidence type="ECO:0000256" key="5">
    <source>
        <dbReference type="ARBA" id="ARBA00022759"/>
    </source>
</evidence>
<dbReference type="PANTHER" id="PTHR37984:SF5">
    <property type="entry name" value="PROTEIN NYNRIN-LIKE"/>
    <property type="match status" value="1"/>
</dbReference>
<keyword evidence="4" id="KW-0064">Aspartyl protease</keyword>
<dbReference type="Pfam" id="PF09668">
    <property type="entry name" value="Asp_protease"/>
    <property type="match status" value="1"/>
</dbReference>
<dbReference type="InterPro" id="IPR043128">
    <property type="entry name" value="Rev_trsase/Diguanyl_cyclase"/>
</dbReference>
<dbReference type="GO" id="GO:0004190">
    <property type="term" value="F:aspartic-type endopeptidase activity"/>
    <property type="evidence" value="ECO:0007669"/>
    <property type="project" value="UniProtKB-KW"/>
</dbReference>
<dbReference type="SUPFAM" id="SSF50630">
    <property type="entry name" value="Acid proteases"/>
    <property type="match status" value="1"/>
</dbReference>
<evidence type="ECO:0000259" key="7">
    <source>
        <dbReference type="Pfam" id="PF09668"/>
    </source>
</evidence>
<dbReference type="InterPro" id="IPR019103">
    <property type="entry name" value="Peptidase_aspartic_DDI1-type"/>
</dbReference>
<evidence type="ECO:0000256" key="4">
    <source>
        <dbReference type="ARBA" id="ARBA00022750"/>
    </source>
</evidence>
<dbReference type="PROSITE" id="PS00141">
    <property type="entry name" value="ASP_PROTEASE"/>
    <property type="match status" value="1"/>
</dbReference>
<keyword evidence="5" id="KW-0378">Hydrolase</keyword>
<feature type="compositionally biased region" description="Polar residues" evidence="6">
    <location>
        <begin position="439"/>
        <end position="462"/>
    </location>
</feature>
<dbReference type="GO" id="GO:0016779">
    <property type="term" value="F:nucleotidyltransferase activity"/>
    <property type="evidence" value="ECO:0007669"/>
    <property type="project" value="UniProtKB-KW"/>
</dbReference>
<gene>
    <name evidence="8" type="ORF">INT47_011526</name>
</gene>
<evidence type="ECO:0000256" key="6">
    <source>
        <dbReference type="SAM" id="MobiDB-lite"/>
    </source>
</evidence>
<sequence length="963" mass="106687">MFEDNSVNNKESANGKDTVMTEVSTLGKQPFSNGVPTVVEEVAKQLADSALRRTSNISTSGSSNLLPRTPPWSISISDEILALETKLETKRQDIRMFGAKEAVIEERLDRLALELFNLDEENPEEREKFRVCNETISVVKVKWQLLFDIRVKKEADYKAGLLQFDELRARVSSSTSSKGVFTVPGGEHLPKIEWLGCPEEVLMTNKPAATSPTDALNHFENRLLTLCTSPDVDKWRRGKKLEGPEVTWTTFKEIFLETYDVKLVDKFTRALTELCCIRMLPVECLRVFRARFDRDRVRPLLAGASEEDRSSLDYIYGLSVRVTQCGADDPLLDDRVSLKNIIPNNVLQYFEEHHNCFTLEVKYAKNKCRYVAMGSSKDQLGNNKRRDVNPSSAASIDVNKKRRYNGPVSHGGSTTSGNNQNVRQFSGSRGNQGVRRLGPTSSMNTNHNEQPAQLSPAQQVRSARNLALEANKNARKSRRREARAAKKAEGFTFAGVAAIGSVVAPSLPPVLSEDVVDVVDFVDVLDIVASSPPPVISEDVVNAENVADAVDEDTVMKEAPSGLEGENQESPLLEDSEFDEFMYTDAHVGCTPTSNLGNSHAAAESGVTEALRDNMIPIHAGPCKCSNNMYPELNDFCETNSSIVNAINAVYNMGSSKSQKAAEDLYQKTNSLICFVPVTLGGHKIMALVDSGATTSIVSPSFLLKNKISFLPDKKIYKLAARGTTVTGLGITSPLTLVHNEITITHSFDVFELSYDHINVFIGSDLMNKVGIYLSGLATSWSGTNIPTNPDPILNEIDQPNNSPFGTKAEHESFMAAIQPLLKANARIPITSLCTVPEYVIRLDTPPGKIAYRSQYPIPVILLPVLREQVKSWLRDEVIEVAPVNTVWNSPITFAPKKGADGVTFSEKRPCLYTRHLNLLLEDCRYPFPNIQKIFQKMSGAKVFTTLDLKAAFHRFKVFEEHK</sequence>
<proteinExistence type="predicted"/>
<dbReference type="EMBL" id="JAEPRD010000327">
    <property type="protein sequence ID" value="KAG2192009.1"/>
    <property type="molecule type" value="Genomic_DNA"/>
</dbReference>
<comment type="caution">
    <text evidence="8">The sequence shown here is derived from an EMBL/GenBank/DDBJ whole genome shotgun (WGS) entry which is preliminary data.</text>
</comment>
<keyword evidence="9" id="KW-1185">Reference proteome</keyword>
<evidence type="ECO:0000313" key="8">
    <source>
        <dbReference type="EMBL" id="KAG2192009.1"/>
    </source>
</evidence>
<feature type="compositionally biased region" description="Polar residues" evidence="6">
    <location>
        <begin position="411"/>
        <end position="431"/>
    </location>
</feature>
<dbReference type="Proteomes" id="UP000603453">
    <property type="component" value="Unassembled WGS sequence"/>
</dbReference>
<dbReference type="Gene3D" id="3.30.70.270">
    <property type="match status" value="1"/>
</dbReference>
<evidence type="ECO:0000256" key="3">
    <source>
        <dbReference type="ARBA" id="ARBA00022722"/>
    </source>
</evidence>
<keyword evidence="3" id="KW-0540">Nuclease</keyword>
<dbReference type="GO" id="GO:0006508">
    <property type="term" value="P:proteolysis"/>
    <property type="evidence" value="ECO:0007669"/>
    <property type="project" value="InterPro"/>
</dbReference>
<keyword evidence="4" id="KW-0645">Protease</keyword>
<dbReference type="Gene3D" id="2.40.70.10">
    <property type="entry name" value="Acid Proteases"/>
    <property type="match status" value="1"/>
</dbReference>
<reference evidence="8" key="1">
    <citation type="submission" date="2020-12" db="EMBL/GenBank/DDBJ databases">
        <title>Metabolic potential, ecology and presence of endohyphal bacteria is reflected in genomic diversity of Mucoromycotina.</title>
        <authorList>
            <person name="Muszewska A."/>
            <person name="Okrasinska A."/>
            <person name="Steczkiewicz K."/>
            <person name="Drgas O."/>
            <person name="Orlowska M."/>
            <person name="Perlinska-Lenart U."/>
            <person name="Aleksandrzak-Piekarczyk T."/>
            <person name="Szatraj K."/>
            <person name="Zielenkiewicz U."/>
            <person name="Pilsyk S."/>
            <person name="Malc E."/>
            <person name="Mieczkowski P."/>
            <person name="Kruszewska J.S."/>
            <person name="Biernat P."/>
            <person name="Pawlowska J."/>
        </authorList>
    </citation>
    <scope>NUCLEOTIDE SEQUENCE</scope>
    <source>
        <strain evidence="8">WA0000017839</strain>
    </source>
</reference>
<feature type="domain" description="Aspartic peptidase DDI1-type" evidence="7">
    <location>
        <begin position="673"/>
        <end position="772"/>
    </location>
</feature>
<organism evidence="8 9">
    <name type="scientific">Mucor saturninus</name>
    <dbReference type="NCBI Taxonomy" id="64648"/>
    <lineage>
        <taxon>Eukaryota</taxon>
        <taxon>Fungi</taxon>
        <taxon>Fungi incertae sedis</taxon>
        <taxon>Mucoromycota</taxon>
        <taxon>Mucoromycotina</taxon>
        <taxon>Mucoromycetes</taxon>
        <taxon>Mucorales</taxon>
        <taxon>Mucorineae</taxon>
        <taxon>Mucoraceae</taxon>
        <taxon>Mucor</taxon>
    </lineage>
</organism>
<name>A0A8H7UV86_9FUNG</name>
<dbReference type="PANTHER" id="PTHR37984">
    <property type="entry name" value="PROTEIN CBG26694"/>
    <property type="match status" value="1"/>
</dbReference>
<dbReference type="SUPFAM" id="SSF56672">
    <property type="entry name" value="DNA/RNA polymerases"/>
    <property type="match status" value="1"/>
</dbReference>
<keyword evidence="5" id="KW-0255">Endonuclease</keyword>
<protein>
    <recommendedName>
        <fullName evidence="7">Aspartic peptidase DDI1-type domain-containing protein</fullName>
    </recommendedName>
</protein>
<dbReference type="Gene3D" id="3.10.10.10">
    <property type="entry name" value="HIV Type 1 Reverse Transcriptase, subunit A, domain 1"/>
    <property type="match status" value="1"/>
</dbReference>
<keyword evidence="2" id="KW-0548">Nucleotidyltransferase</keyword>
<keyword evidence="1" id="KW-0808">Transferase</keyword>